<keyword evidence="2" id="KW-1185">Reference proteome</keyword>
<keyword evidence="1" id="KW-0547">Nucleotide-binding</keyword>
<dbReference type="EMBL" id="BMAO01016384">
    <property type="protein sequence ID" value="GFR08105.1"/>
    <property type="molecule type" value="Genomic_DNA"/>
</dbReference>
<dbReference type="AlphaFoldDB" id="A0A8X6GSN3"/>
<dbReference type="PANTHER" id="PTHR10492">
    <property type="match status" value="1"/>
</dbReference>
<keyword evidence="1" id="KW-0067">ATP-binding</keyword>
<accession>A0A8X6GSN3</accession>
<keyword evidence="1" id="KW-0347">Helicase</keyword>
<dbReference type="PANTHER" id="PTHR10492:SF57">
    <property type="entry name" value="ATP-DEPENDENT DNA HELICASE"/>
    <property type="match status" value="1"/>
</dbReference>
<keyword evidence="1" id="KW-0378">Hydrolase</keyword>
<dbReference type="GO" id="GO:0004386">
    <property type="term" value="F:helicase activity"/>
    <property type="evidence" value="ECO:0007669"/>
    <property type="project" value="UniProtKB-KW"/>
</dbReference>
<dbReference type="OrthoDB" id="8190113at2759"/>
<comment type="caution">
    <text evidence="1">The sequence shown here is derived from an EMBL/GenBank/DDBJ whole genome shotgun (WGS) entry which is preliminary data.</text>
</comment>
<name>A0A8X6GSN3_TRICU</name>
<gene>
    <name evidence="1" type="primary">pif1_96</name>
    <name evidence="1" type="ORF">TNCT_629221</name>
</gene>
<reference evidence="1" key="1">
    <citation type="submission" date="2020-07" db="EMBL/GenBank/DDBJ databases">
        <title>Multicomponent nature underlies the extraordinary mechanical properties of spider dragline silk.</title>
        <authorList>
            <person name="Kono N."/>
            <person name="Nakamura H."/>
            <person name="Mori M."/>
            <person name="Yoshida Y."/>
            <person name="Ohtoshi R."/>
            <person name="Malay A.D."/>
            <person name="Moran D.A.P."/>
            <person name="Tomita M."/>
            <person name="Numata K."/>
            <person name="Arakawa K."/>
        </authorList>
    </citation>
    <scope>NUCLEOTIDE SEQUENCE</scope>
</reference>
<protein>
    <submittedName>
        <fullName evidence="1">ATP-dependent DNA helicase</fullName>
    </submittedName>
</protein>
<dbReference type="Proteomes" id="UP000887116">
    <property type="component" value="Unassembled WGS sequence"/>
</dbReference>
<evidence type="ECO:0000313" key="1">
    <source>
        <dbReference type="EMBL" id="GFR08105.1"/>
    </source>
</evidence>
<organism evidence="1 2">
    <name type="scientific">Trichonephila clavata</name>
    <name type="common">Joro spider</name>
    <name type="synonym">Nephila clavata</name>
    <dbReference type="NCBI Taxonomy" id="2740835"/>
    <lineage>
        <taxon>Eukaryota</taxon>
        <taxon>Metazoa</taxon>
        <taxon>Ecdysozoa</taxon>
        <taxon>Arthropoda</taxon>
        <taxon>Chelicerata</taxon>
        <taxon>Arachnida</taxon>
        <taxon>Araneae</taxon>
        <taxon>Araneomorphae</taxon>
        <taxon>Entelegynae</taxon>
        <taxon>Araneoidea</taxon>
        <taxon>Nephilidae</taxon>
        <taxon>Trichonephila</taxon>
    </lineage>
</organism>
<proteinExistence type="predicted"/>
<evidence type="ECO:0000313" key="2">
    <source>
        <dbReference type="Proteomes" id="UP000887116"/>
    </source>
</evidence>
<sequence length="542" mass="62704">MAEARTTYAHILVWLQETLHVLKVDDFISAEIPNPEEDPELFNCITTQMVHGPCGVINPFSPCMKNGRCTKGYPRDFLKETQTGRDGYPLYRRRRPEDGGFSTVIIIRHSEVVFDNRWIVPYCPLLSRIFCAHINVEYCNSIKSIKHVCKYINKGSDMAVFDVTSCDGIAHNEVNHYEMGRYISSNEAVWRILNFPIHERHPTVIHLSVHLENGQRVYFTEGNAAERARFAPETTLTAFFRLCNEDEFARTLFYHQVTRYYTWDSKNKKWSRRKVGQSLSDYPGIKSTDAIGRVYTVHPNNSECFHLRLLLHEVPDPTSFQYLKTFEGRICSNYKEACQVRGLLENDEHWNVTLEEAAFMHSPRMLRDLFAVMLQRNMDLEFSTEILNEALIIIEDKVRSLGGSDLKSVGLPQPNRDSSTIDDVLRERTYNVSELRRFLEENEGKMLPDQREIFQKITDSVFQETGGNGSFTSLDPDGAVSLKNIGRIVNTEEELLRAVFPNLPDFFQDHVSLCQRAILDPQNQTDMYHSHQCNLQLLFCYK</sequence>